<accession>A0ABN9VGC7</accession>
<reference evidence="1" key="1">
    <citation type="submission" date="2023-10" db="EMBL/GenBank/DDBJ databases">
        <authorList>
            <person name="Chen Y."/>
            <person name="Shah S."/>
            <person name="Dougan E. K."/>
            <person name="Thang M."/>
            <person name="Chan C."/>
        </authorList>
    </citation>
    <scope>NUCLEOTIDE SEQUENCE [LARGE SCALE GENOMIC DNA]</scope>
</reference>
<protein>
    <recommendedName>
        <fullName evidence="3">Endonuclease/exonuclease/phosphatase domain-containing protein</fullName>
    </recommendedName>
</protein>
<evidence type="ECO:0000313" key="2">
    <source>
        <dbReference type="Proteomes" id="UP001189429"/>
    </source>
</evidence>
<dbReference type="EMBL" id="CAUYUJ010017151">
    <property type="protein sequence ID" value="CAK0872243.1"/>
    <property type="molecule type" value="Genomic_DNA"/>
</dbReference>
<comment type="caution">
    <text evidence="1">The sequence shown here is derived from an EMBL/GenBank/DDBJ whole genome shotgun (WGS) entry which is preliminary data.</text>
</comment>
<name>A0ABN9VGC7_9DINO</name>
<sequence length="666" mass="74837">GKRKISFMLQVMNSTAALATQQAHGSEAELNREIHLAHKTAACFASIPNRGTGGVALLIPGLSPAEAADPDRSRHSEPIPGRVQRLQIKSDVSDAAAGALPNMIAIYNARDSRLTADQVQRTRCSIRAELSIAEQQPERIAVLVMGDFNFMDEAPLEPAAPLVNKGLPRRRNHHPEHQLLWEQALGDMVEVDPELPTHYTEHSQQCTWIDKIYISSPPWLLIQWRAKARAPAAPGALFDRGISDRAPAHLRLGARAPEDSELQPIPQNSFESLLSTKYFDLLSGAADMDNYPPFIRLKEYKRLIREAARLTRNDVTDARAPCSAAAFETRRAISRAAWRNDWKSARTLHASTKLGAKFQDISDSNNITLIEPGTSRRTFEQHQQEHLDQWAEALQQEEQARDTHYRKRQRLRKMQRAIQKRGKLWTPTVEVLKLKAIEVLHDHSTTEKLEDMIAELRRQWSPVFQAKPSHAKHVSRYLDKRIIPYGSSQMDTPTLGKMQNLMRRLNNSVSLEVMKGCPKSLDFNDSLMIFTPATRLAKATRPLSLKNTDCKIAAAMGNDLAKPIVAKDAHGAQKGFLPKQRFIERAVAMDAQSRIVAMQDNPTNRDSLMVLYDFGDAFPPTCRTWLNMALEKADFPEGIRNMIDAIYLLPVAFTNLSGANEIFCAL</sequence>
<proteinExistence type="predicted"/>
<dbReference type="SUPFAM" id="SSF56219">
    <property type="entry name" value="DNase I-like"/>
    <property type="match status" value="1"/>
</dbReference>
<dbReference type="InterPro" id="IPR036691">
    <property type="entry name" value="Endo/exonu/phosph_ase_sf"/>
</dbReference>
<organism evidence="1 2">
    <name type="scientific">Prorocentrum cordatum</name>
    <dbReference type="NCBI Taxonomy" id="2364126"/>
    <lineage>
        <taxon>Eukaryota</taxon>
        <taxon>Sar</taxon>
        <taxon>Alveolata</taxon>
        <taxon>Dinophyceae</taxon>
        <taxon>Prorocentrales</taxon>
        <taxon>Prorocentraceae</taxon>
        <taxon>Prorocentrum</taxon>
    </lineage>
</organism>
<feature type="non-terminal residue" evidence="1">
    <location>
        <position position="666"/>
    </location>
</feature>
<feature type="non-terminal residue" evidence="1">
    <location>
        <position position="1"/>
    </location>
</feature>
<evidence type="ECO:0000313" key="1">
    <source>
        <dbReference type="EMBL" id="CAK0872243.1"/>
    </source>
</evidence>
<keyword evidence="2" id="KW-1185">Reference proteome</keyword>
<dbReference type="Proteomes" id="UP001189429">
    <property type="component" value="Unassembled WGS sequence"/>
</dbReference>
<gene>
    <name evidence="1" type="ORF">PCOR1329_LOCUS57769</name>
</gene>
<evidence type="ECO:0008006" key="3">
    <source>
        <dbReference type="Google" id="ProtNLM"/>
    </source>
</evidence>